<evidence type="ECO:0000313" key="2">
    <source>
        <dbReference type="EMBL" id="SFN64569.1"/>
    </source>
</evidence>
<sequence length="219" mass="24938">MKIIKLLTVCILFPGVALAQLSVLRDTGTGQPIMSSPYKEVKGTPYINEFNEGTIILLGGQVVEGIQIALNGYEQTLEYKLDGNLFAYSPENLKGFFYRDQSEELVQFTSDFEIPSISKKRFLQELETGKYHLLKYSYKIMADDVTAAYGSQSMKVFQMEEEFLIGIDGKAFILKKNTKNFQEIFGEEEAKALRIIKENKLSLKSETDIRKLVQLMNEK</sequence>
<proteinExistence type="predicted"/>
<keyword evidence="1" id="KW-0732">Signal</keyword>
<protein>
    <recommendedName>
        <fullName evidence="4">GLPGLI family protein</fullName>
    </recommendedName>
</protein>
<dbReference type="RefSeq" id="WP_139217414.1">
    <property type="nucleotide sequence ID" value="NZ_FOVW01000001.1"/>
</dbReference>
<name>A0A1I5AQV9_9BACT</name>
<keyword evidence="3" id="KW-1185">Reference proteome</keyword>
<dbReference type="EMBL" id="FOVW01000001">
    <property type="protein sequence ID" value="SFN64569.1"/>
    <property type="molecule type" value="Genomic_DNA"/>
</dbReference>
<organism evidence="2 3">
    <name type="scientific">Algoriphagus ornithinivorans</name>
    <dbReference type="NCBI Taxonomy" id="226506"/>
    <lineage>
        <taxon>Bacteria</taxon>
        <taxon>Pseudomonadati</taxon>
        <taxon>Bacteroidota</taxon>
        <taxon>Cytophagia</taxon>
        <taxon>Cytophagales</taxon>
        <taxon>Cyclobacteriaceae</taxon>
        <taxon>Algoriphagus</taxon>
    </lineage>
</organism>
<accession>A0A1I5AQV9</accession>
<reference evidence="3" key="1">
    <citation type="submission" date="2016-10" db="EMBL/GenBank/DDBJ databases">
        <authorList>
            <person name="Varghese N."/>
            <person name="Submissions S."/>
        </authorList>
    </citation>
    <scope>NUCLEOTIDE SEQUENCE [LARGE SCALE GENOMIC DNA]</scope>
    <source>
        <strain evidence="3">DSM 15282</strain>
    </source>
</reference>
<evidence type="ECO:0000313" key="3">
    <source>
        <dbReference type="Proteomes" id="UP000199564"/>
    </source>
</evidence>
<gene>
    <name evidence="2" type="ORF">SAMN04488519_101239</name>
</gene>
<evidence type="ECO:0008006" key="4">
    <source>
        <dbReference type="Google" id="ProtNLM"/>
    </source>
</evidence>
<feature type="chain" id="PRO_5011630439" description="GLPGLI family protein" evidence="1">
    <location>
        <begin position="20"/>
        <end position="219"/>
    </location>
</feature>
<evidence type="ECO:0000256" key="1">
    <source>
        <dbReference type="SAM" id="SignalP"/>
    </source>
</evidence>
<feature type="signal peptide" evidence="1">
    <location>
        <begin position="1"/>
        <end position="19"/>
    </location>
</feature>
<dbReference type="Proteomes" id="UP000199564">
    <property type="component" value="Unassembled WGS sequence"/>
</dbReference>
<dbReference type="AlphaFoldDB" id="A0A1I5AQV9"/>
<dbReference type="STRING" id="226506.SAMN04488519_101239"/>